<organism evidence="2 3">
    <name type="scientific">Bondarzewia mesenterica</name>
    <dbReference type="NCBI Taxonomy" id="1095465"/>
    <lineage>
        <taxon>Eukaryota</taxon>
        <taxon>Fungi</taxon>
        <taxon>Dikarya</taxon>
        <taxon>Basidiomycota</taxon>
        <taxon>Agaricomycotina</taxon>
        <taxon>Agaricomycetes</taxon>
        <taxon>Russulales</taxon>
        <taxon>Bondarzewiaceae</taxon>
        <taxon>Bondarzewia</taxon>
    </lineage>
</organism>
<evidence type="ECO:0000313" key="3">
    <source>
        <dbReference type="Proteomes" id="UP000310158"/>
    </source>
</evidence>
<accession>A0A4S4LX57</accession>
<reference evidence="2 3" key="1">
    <citation type="submission" date="2019-02" db="EMBL/GenBank/DDBJ databases">
        <title>Genome sequencing of the rare red list fungi Bondarzewia mesenterica.</title>
        <authorList>
            <person name="Buettner E."/>
            <person name="Kellner H."/>
        </authorList>
    </citation>
    <scope>NUCLEOTIDE SEQUENCE [LARGE SCALE GENOMIC DNA]</scope>
    <source>
        <strain evidence="2 3">DSM 108281</strain>
    </source>
</reference>
<name>A0A4S4LX57_9AGAM</name>
<keyword evidence="1" id="KW-0472">Membrane</keyword>
<proteinExistence type="predicted"/>
<comment type="caution">
    <text evidence="2">The sequence shown here is derived from an EMBL/GenBank/DDBJ whole genome shotgun (WGS) entry which is preliminary data.</text>
</comment>
<evidence type="ECO:0000313" key="2">
    <source>
        <dbReference type="EMBL" id="THH16458.1"/>
    </source>
</evidence>
<dbReference type="Proteomes" id="UP000310158">
    <property type="component" value="Unassembled WGS sequence"/>
</dbReference>
<protein>
    <submittedName>
        <fullName evidence="2">Uncharacterized protein</fullName>
    </submittedName>
</protein>
<keyword evidence="3" id="KW-1185">Reference proteome</keyword>
<evidence type="ECO:0000256" key="1">
    <source>
        <dbReference type="SAM" id="Phobius"/>
    </source>
</evidence>
<dbReference type="EMBL" id="SGPL01000156">
    <property type="protein sequence ID" value="THH16458.1"/>
    <property type="molecule type" value="Genomic_DNA"/>
</dbReference>
<dbReference type="AlphaFoldDB" id="A0A4S4LX57"/>
<feature type="transmembrane region" description="Helical" evidence="1">
    <location>
        <begin position="42"/>
        <end position="66"/>
    </location>
</feature>
<sequence length="85" mass="9657">MHREQGVNVRSMGILVKPDNPLNPESSHNPIFSELKQSPSQILILILIMKTIMFLSNSLAIGDFAFETTWIWLVMNSYVKHLACT</sequence>
<gene>
    <name evidence="2" type="ORF">EW146_g4186</name>
</gene>
<keyword evidence="1" id="KW-0812">Transmembrane</keyword>
<keyword evidence="1" id="KW-1133">Transmembrane helix</keyword>